<proteinExistence type="predicted"/>
<evidence type="ECO:0000259" key="1">
    <source>
        <dbReference type="Pfam" id="PF07727"/>
    </source>
</evidence>
<evidence type="ECO:0000313" key="3">
    <source>
        <dbReference type="Proteomes" id="UP001151760"/>
    </source>
</evidence>
<keyword evidence="3" id="KW-1185">Reference proteome</keyword>
<sequence>MHDLSSTNVQNPNTHLDKSTPLELVIGDTVKPVDDIDIVFKLILNWIESMQDVLHQFERLDVWELVPRPDGKNIIVKWPWKNKSDAENIAIQNKSRLVTKGYKQEEGIDFEESFALVSRMKPTEYIGLLQHFKTSQSFRWKLRMHFLMVPLKEEVND</sequence>
<dbReference type="Proteomes" id="UP001151760">
    <property type="component" value="Unassembled WGS sequence"/>
</dbReference>
<dbReference type="InterPro" id="IPR013103">
    <property type="entry name" value="RVT_2"/>
</dbReference>
<accession>A0ABQ5HM46</accession>
<evidence type="ECO:0000313" key="2">
    <source>
        <dbReference type="EMBL" id="GJT88317.1"/>
    </source>
</evidence>
<dbReference type="Pfam" id="PF07727">
    <property type="entry name" value="RVT_2"/>
    <property type="match status" value="1"/>
</dbReference>
<name>A0ABQ5HM46_9ASTR</name>
<feature type="domain" description="Reverse transcriptase Ty1/copia-type" evidence="1">
    <location>
        <begin position="61"/>
        <end position="121"/>
    </location>
</feature>
<dbReference type="EMBL" id="BQNB010019719">
    <property type="protein sequence ID" value="GJT88317.1"/>
    <property type="molecule type" value="Genomic_DNA"/>
</dbReference>
<protein>
    <submittedName>
        <fullName evidence="2">Retrovirus-related pol polyprotein from transposon TNT 1-94</fullName>
    </submittedName>
</protein>
<organism evidence="2 3">
    <name type="scientific">Tanacetum coccineum</name>
    <dbReference type="NCBI Taxonomy" id="301880"/>
    <lineage>
        <taxon>Eukaryota</taxon>
        <taxon>Viridiplantae</taxon>
        <taxon>Streptophyta</taxon>
        <taxon>Embryophyta</taxon>
        <taxon>Tracheophyta</taxon>
        <taxon>Spermatophyta</taxon>
        <taxon>Magnoliopsida</taxon>
        <taxon>eudicotyledons</taxon>
        <taxon>Gunneridae</taxon>
        <taxon>Pentapetalae</taxon>
        <taxon>asterids</taxon>
        <taxon>campanulids</taxon>
        <taxon>Asterales</taxon>
        <taxon>Asteraceae</taxon>
        <taxon>Asteroideae</taxon>
        <taxon>Anthemideae</taxon>
        <taxon>Anthemidinae</taxon>
        <taxon>Tanacetum</taxon>
    </lineage>
</organism>
<gene>
    <name evidence="2" type="ORF">Tco_1070034</name>
</gene>
<reference evidence="2" key="2">
    <citation type="submission" date="2022-01" db="EMBL/GenBank/DDBJ databases">
        <authorList>
            <person name="Yamashiro T."/>
            <person name="Shiraishi A."/>
            <person name="Satake H."/>
            <person name="Nakayama K."/>
        </authorList>
    </citation>
    <scope>NUCLEOTIDE SEQUENCE</scope>
</reference>
<comment type="caution">
    <text evidence="2">The sequence shown here is derived from an EMBL/GenBank/DDBJ whole genome shotgun (WGS) entry which is preliminary data.</text>
</comment>
<reference evidence="2" key="1">
    <citation type="journal article" date="2022" name="Int. J. Mol. Sci.">
        <title>Draft Genome of Tanacetum Coccineum: Genomic Comparison of Closely Related Tanacetum-Family Plants.</title>
        <authorList>
            <person name="Yamashiro T."/>
            <person name="Shiraishi A."/>
            <person name="Nakayama K."/>
            <person name="Satake H."/>
        </authorList>
    </citation>
    <scope>NUCLEOTIDE SEQUENCE</scope>
</reference>